<dbReference type="Gene3D" id="3.20.20.140">
    <property type="entry name" value="Metal-dependent hydrolases"/>
    <property type="match status" value="1"/>
</dbReference>
<keyword evidence="5" id="KW-1185">Reference proteome</keyword>
<evidence type="ECO:0000313" key="5">
    <source>
        <dbReference type="Proteomes" id="UP000681075"/>
    </source>
</evidence>
<reference evidence="4" key="1">
    <citation type="submission" date="2021-02" db="EMBL/GenBank/DDBJ databases">
        <title>Genome sequence of Rhodospirillales sp. strain TMPK1 isolated from soil.</title>
        <authorList>
            <person name="Nakai R."/>
            <person name="Kusada H."/>
            <person name="Tamaki H."/>
        </authorList>
    </citation>
    <scope>NUCLEOTIDE SEQUENCE</scope>
    <source>
        <strain evidence="4">TMPK1</strain>
    </source>
</reference>
<proteinExistence type="predicted"/>
<dbReference type="Pfam" id="PF04909">
    <property type="entry name" value="Amidohydro_2"/>
    <property type="match status" value="1"/>
</dbReference>
<dbReference type="GO" id="GO:0016787">
    <property type="term" value="F:hydrolase activity"/>
    <property type="evidence" value="ECO:0007669"/>
    <property type="project" value="InterPro"/>
</dbReference>
<dbReference type="InterPro" id="IPR032466">
    <property type="entry name" value="Metal_Hydrolase"/>
</dbReference>
<dbReference type="InterPro" id="IPR032465">
    <property type="entry name" value="ACMSD"/>
</dbReference>
<organism evidence="4 5">
    <name type="scientific">Roseiterribacter gracilis</name>
    <dbReference type="NCBI Taxonomy" id="2812848"/>
    <lineage>
        <taxon>Bacteria</taxon>
        <taxon>Pseudomonadati</taxon>
        <taxon>Pseudomonadota</taxon>
        <taxon>Alphaproteobacteria</taxon>
        <taxon>Rhodospirillales</taxon>
        <taxon>Roseiterribacteraceae</taxon>
        <taxon>Roseiterribacter</taxon>
    </lineage>
</organism>
<dbReference type="AlphaFoldDB" id="A0A8S8XDE3"/>
<dbReference type="RefSeq" id="WP_420242382.1">
    <property type="nucleotide sequence ID" value="NZ_BOPV01000001.1"/>
</dbReference>
<dbReference type="InterPro" id="IPR006680">
    <property type="entry name" value="Amidohydro-rel"/>
</dbReference>
<accession>A0A8S8XDE3</accession>
<dbReference type="GO" id="GO:0016831">
    <property type="term" value="F:carboxy-lyase activity"/>
    <property type="evidence" value="ECO:0007669"/>
    <property type="project" value="InterPro"/>
</dbReference>
<dbReference type="PANTHER" id="PTHR21240:SF28">
    <property type="entry name" value="ISO-OROTATE DECARBOXYLASE (EUROFUNG)"/>
    <property type="match status" value="1"/>
</dbReference>
<evidence type="ECO:0000313" key="4">
    <source>
        <dbReference type="EMBL" id="GIL39276.1"/>
    </source>
</evidence>
<dbReference type="GO" id="GO:0005737">
    <property type="term" value="C:cytoplasm"/>
    <property type="evidence" value="ECO:0007669"/>
    <property type="project" value="TreeGrafter"/>
</dbReference>
<feature type="chain" id="PRO_5035840058" description="Amidohydrolase-related domain-containing protein" evidence="2">
    <location>
        <begin position="20"/>
        <end position="289"/>
    </location>
</feature>
<dbReference type="GO" id="GO:0019748">
    <property type="term" value="P:secondary metabolic process"/>
    <property type="evidence" value="ECO:0007669"/>
    <property type="project" value="TreeGrafter"/>
</dbReference>
<feature type="signal peptide" evidence="2">
    <location>
        <begin position="1"/>
        <end position="19"/>
    </location>
</feature>
<dbReference type="Proteomes" id="UP000681075">
    <property type="component" value="Unassembled WGS sequence"/>
</dbReference>
<evidence type="ECO:0000256" key="1">
    <source>
        <dbReference type="ARBA" id="ARBA00023239"/>
    </source>
</evidence>
<evidence type="ECO:0000256" key="2">
    <source>
        <dbReference type="SAM" id="SignalP"/>
    </source>
</evidence>
<dbReference type="PANTHER" id="PTHR21240">
    <property type="entry name" value="2-AMINO-3-CARBOXYLMUCONATE-6-SEMIALDEHYDE DECARBOXYLASE"/>
    <property type="match status" value="1"/>
</dbReference>
<keyword evidence="1" id="KW-0456">Lyase</keyword>
<keyword evidence="2" id="KW-0732">Signal</keyword>
<protein>
    <recommendedName>
        <fullName evidence="3">Amidohydrolase-related domain-containing protein</fullName>
    </recommendedName>
</protein>
<comment type="caution">
    <text evidence="4">The sequence shown here is derived from an EMBL/GenBank/DDBJ whole genome shotgun (WGS) entry which is preliminary data.</text>
</comment>
<dbReference type="EMBL" id="BOPV01000001">
    <property type="protein sequence ID" value="GIL39276.1"/>
    <property type="molecule type" value="Genomic_DNA"/>
</dbReference>
<dbReference type="SUPFAM" id="SSF51556">
    <property type="entry name" value="Metallo-dependent hydrolases"/>
    <property type="match status" value="1"/>
</dbReference>
<name>A0A8S8XDE3_9PROT</name>
<feature type="domain" description="Amidohydrolase-related" evidence="3">
    <location>
        <begin position="28"/>
        <end position="287"/>
    </location>
</feature>
<sequence>MHRLFAVTLVLLASTSAYAADAYRGPIIDVHAHLRLSDKDGLNKTHPLGTDALRTLDDAAGVQQSALIVIARKGQIDATKAQNDAVIAAAAATPGRFFPVVSVHPADGEAAIAELERLAKLGAKMVKLHPNTQNFDVSDPAVATVAAACARLGLVMLFDSYKPWDASQIGKFVLLTVSNPTAKFVLAHMGFSQFRETGTFAQLRKIGVGTNNVWFDISAIGTTYAGSPLQAEFVWTMRQIGTDRILFGSDWPVDTPAAALAAVRKLGLTASEQRQVLHDNAVSLLGLTP</sequence>
<evidence type="ECO:0000259" key="3">
    <source>
        <dbReference type="Pfam" id="PF04909"/>
    </source>
</evidence>
<gene>
    <name evidence="4" type="ORF">TMPK1_15130</name>
</gene>